<proteinExistence type="inferred from homology"/>
<feature type="binding site" evidence="4 6">
    <location>
        <position position="113"/>
    </location>
    <ligand>
        <name>substrate</name>
    </ligand>
</feature>
<comment type="subunit">
    <text evidence="4">Homodimer.</text>
</comment>
<dbReference type="PANTHER" id="PTHR43013:SF1">
    <property type="entry name" value="GLUTAMYL-TRNA REDUCTASE"/>
    <property type="match status" value="1"/>
</dbReference>
<comment type="domain">
    <text evidence="4">Possesses an unusual extended V-shaped dimeric structure with each monomer consisting of three distinct domains arranged along a curved 'spinal' alpha-helix. The N-terminal catalytic domain specifically recognizes the glutamate moiety of the substrate. The second domain is the NADPH-binding domain, and the third C-terminal domain is responsible for dimerization.</text>
</comment>
<dbReference type="FunFam" id="3.30.460.30:FF:000001">
    <property type="entry name" value="Glutamyl-tRNA reductase"/>
    <property type="match status" value="1"/>
</dbReference>
<comment type="function">
    <text evidence="4">Catalyzes the NADPH-dependent reduction of glutamyl-tRNA(Glu) to glutamate 1-semialdehyde (GSA).</text>
</comment>
<feature type="domain" description="Glutamyl-tRNA reductase N-terminal" evidence="9">
    <location>
        <begin position="6"/>
        <end position="149"/>
    </location>
</feature>
<gene>
    <name evidence="4 10" type="primary">hemA</name>
    <name evidence="10" type="ORF">LKE05_00225</name>
</gene>
<dbReference type="NCBIfam" id="TIGR01035">
    <property type="entry name" value="hemA"/>
    <property type="match status" value="1"/>
</dbReference>
<comment type="pathway">
    <text evidence="4">Porphyrin-containing compound metabolism; protoporphyrin-IX biosynthesis; 5-aminolevulinate from L-glutamyl-tRNA(Glu): step 1/2.</text>
</comment>
<accession>A0AAE3J876</accession>
<dbReference type="GO" id="GO:0019353">
    <property type="term" value="P:protoporphyrinogen IX biosynthetic process from glutamate"/>
    <property type="evidence" value="ECO:0007669"/>
    <property type="project" value="TreeGrafter"/>
</dbReference>
<dbReference type="AlphaFoldDB" id="A0AAE3J876"/>
<evidence type="ECO:0000256" key="5">
    <source>
        <dbReference type="PIRSR" id="PIRSR000445-1"/>
    </source>
</evidence>
<feature type="site" description="Important for activity" evidence="4 7">
    <location>
        <position position="92"/>
    </location>
</feature>
<dbReference type="SUPFAM" id="SSF69742">
    <property type="entry name" value="Glutamyl tRNA-reductase catalytic, N-terminal domain"/>
    <property type="match status" value="1"/>
</dbReference>
<keyword evidence="3 4" id="KW-0627">Porphyrin biosynthesis</keyword>
<feature type="binding site" evidence="4 6">
    <location>
        <begin position="48"/>
        <end position="51"/>
    </location>
    <ligand>
        <name>substrate</name>
    </ligand>
</feature>
<dbReference type="InterPro" id="IPR036291">
    <property type="entry name" value="NAD(P)-bd_dom_sf"/>
</dbReference>
<dbReference type="InterPro" id="IPR006151">
    <property type="entry name" value="Shikm_DH/Glu-tRNA_Rdtase"/>
</dbReference>
<dbReference type="InterPro" id="IPR000343">
    <property type="entry name" value="4pyrrol_synth_GluRdtase"/>
</dbReference>
<feature type="binding site" evidence="4 6">
    <location>
        <begin position="107"/>
        <end position="109"/>
    </location>
    <ligand>
        <name>substrate</name>
    </ligand>
</feature>
<feature type="binding site" evidence="4 6">
    <location>
        <position position="102"/>
    </location>
    <ligand>
        <name>substrate</name>
    </ligand>
</feature>
<dbReference type="GO" id="GO:0008883">
    <property type="term" value="F:glutamyl-tRNA reductase activity"/>
    <property type="evidence" value="ECO:0007669"/>
    <property type="project" value="UniProtKB-UniRule"/>
</dbReference>
<dbReference type="InterPro" id="IPR036343">
    <property type="entry name" value="GluRdtase_N_sf"/>
</dbReference>
<comment type="caution">
    <text evidence="4">Lacks conserved residue(s) required for the propagation of feature annotation.</text>
</comment>
<evidence type="ECO:0000259" key="8">
    <source>
        <dbReference type="Pfam" id="PF01488"/>
    </source>
</evidence>
<evidence type="ECO:0000259" key="9">
    <source>
        <dbReference type="Pfam" id="PF05201"/>
    </source>
</evidence>
<dbReference type="Proteomes" id="UP001198242">
    <property type="component" value="Unassembled WGS sequence"/>
</dbReference>
<comment type="catalytic activity">
    <reaction evidence="4">
        <text>(S)-4-amino-5-oxopentanoate + tRNA(Glu) + NADP(+) = L-glutamyl-tRNA(Glu) + NADPH + H(+)</text>
        <dbReference type="Rhea" id="RHEA:12344"/>
        <dbReference type="Rhea" id="RHEA-COMP:9663"/>
        <dbReference type="Rhea" id="RHEA-COMP:9680"/>
        <dbReference type="ChEBI" id="CHEBI:15378"/>
        <dbReference type="ChEBI" id="CHEBI:57501"/>
        <dbReference type="ChEBI" id="CHEBI:57783"/>
        <dbReference type="ChEBI" id="CHEBI:58349"/>
        <dbReference type="ChEBI" id="CHEBI:78442"/>
        <dbReference type="ChEBI" id="CHEBI:78520"/>
        <dbReference type="EC" id="1.2.1.70"/>
    </reaction>
</comment>
<dbReference type="PANTHER" id="PTHR43013">
    <property type="entry name" value="GLUTAMYL-TRNA REDUCTASE"/>
    <property type="match status" value="1"/>
</dbReference>
<evidence type="ECO:0000313" key="10">
    <source>
        <dbReference type="EMBL" id="MCC2209229.1"/>
    </source>
</evidence>
<dbReference type="GO" id="GO:0050661">
    <property type="term" value="F:NADP binding"/>
    <property type="evidence" value="ECO:0007669"/>
    <property type="project" value="InterPro"/>
</dbReference>
<dbReference type="PIRSF" id="PIRSF000445">
    <property type="entry name" value="4pyrrol_synth_GluRdtase"/>
    <property type="match status" value="1"/>
</dbReference>
<protein>
    <recommendedName>
        <fullName evidence="4">Glutamyl-tRNA reductase</fullName>
        <shortName evidence="4">GluTR</shortName>
        <ecNumber evidence="4">1.2.1.70</ecNumber>
    </recommendedName>
</protein>
<evidence type="ECO:0000313" key="11">
    <source>
        <dbReference type="Proteomes" id="UP001198242"/>
    </source>
</evidence>
<dbReference type="Gene3D" id="3.30.460.30">
    <property type="entry name" value="Glutamyl-tRNA reductase, N-terminal domain"/>
    <property type="match status" value="1"/>
</dbReference>
<reference evidence="10 11" key="1">
    <citation type="submission" date="2021-10" db="EMBL/GenBank/DDBJ databases">
        <title>Anaerobic single-cell dispensing facilitates the cultivation of human gut bacteria.</title>
        <authorList>
            <person name="Afrizal A."/>
        </authorList>
    </citation>
    <scope>NUCLEOTIDE SEQUENCE [LARGE SCALE GENOMIC DNA]</scope>
    <source>
        <strain evidence="10 11">CLA-AA-H232</strain>
    </source>
</reference>
<keyword evidence="1 4" id="KW-0521">NADP</keyword>
<keyword evidence="11" id="KW-1185">Reference proteome</keyword>
<dbReference type="InterPro" id="IPR015895">
    <property type="entry name" value="4pyrrol_synth_GluRdtase_N"/>
</dbReference>
<dbReference type="Pfam" id="PF01488">
    <property type="entry name" value="Shikimate_DH"/>
    <property type="match status" value="1"/>
</dbReference>
<dbReference type="SUPFAM" id="SSF51735">
    <property type="entry name" value="NAD(P)-binding Rossmann-fold domains"/>
    <property type="match status" value="1"/>
</dbReference>
<evidence type="ECO:0000256" key="6">
    <source>
        <dbReference type="PIRSR" id="PIRSR000445-2"/>
    </source>
</evidence>
<feature type="domain" description="Quinate/shikimate 5-dehydrogenase/glutamyl-tRNA reductase" evidence="8">
    <location>
        <begin position="167"/>
        <end position="294"/>
    </location>
</feature>
<dbReference type="CDD" id="cd05213">
    <property type="entry name" value="NAD_bind_Glutamyl_tRNA_reduct"/>
    <property type="match status" value="1"/>
</dbReference>
<evidence type="ECO:0000256" key="2">
    <source>
        <dbReference type="ARBA" id="ARBA00023002"/>
    </source>
</evidence>
<organism evidence="10 11">
    <name type="scientific">Hominilimicola fabiformis</name>
    <dbReference type="NCBI Taxonomy" id="2885356"/>
    <lineage>
        <taxon>Bacteria</taxon>
        <taxon>Bacillati</taxon>
        <taxon>Bacillota</taxon>
        <taxon>Clostridia</taxon>
        <taxon>Eubacteriales</taxon>
        <taxon>Oscillospiraceae</taxon>
        <taxon>Hominilimicola</taxon>
    </lineage>
</organism>
<keyword evidence="2 4" id="KW-0560">Oxidoreductase</keyword>
<evidence type="ECO:0000256" key="3">
    <source>
        <dbReference type="ARBA" id="ARBA00023244"/>
    </source>
</evidence>
<name>A0AAE3J876_9FIRM</name>
<comment type="caution">
    <text evidence="10">The sequence shown here is derived from an EMBL/GenBank/DDBJ whole genome shotgun (WGS) entry which is preliminary data.</text>
</comment>
<evidence type="ECO:0000256" key="1">
    <source>
        <dbReference type="ARBA" id="ARBA00022857"/>
    </source>
</evidence>
<comment type="similarity">
    <text evidence="4">Belongs to the glutamyl-tRNA reductase family.</text>
</comment>
<evidence type="ECO:0000256" key="7">
    <source>
        <dbReference type="PIRSR" id="PIRSR000445-4"/>
    </source>
</evidence>
<dbReference type="RefSeq" id="WP_308455624.1">
    <property type="nucleotide sequence ID" value="NZ_JAJEQM010000001.1"/>
</dbReference>
<dbReference type="EC" id="1.2.1.70" evidence="4"/>
<dbReference type="EMBL" id="JAJEQM010000001">
    <property type="protein sequence ID" value="MCC2209229.1"/>
    <property type="molecule type" value="Genomic_DNA"/>
</dbReference>
<feature type="active site" description="Nucleophile" evidence="4 5">
    <location>
        <position position="49"/>
    </location>
</feature>
<sequence length="377" mass="42961">MELLAVSISHENTPISIREKVSFTKKKQAEILKYIKQNIAEECVLLSTCNRCEFYLAGYNMKDKFIDCLVSLTDEFVKKYISIYEGDDCSRHLALTASGLKSMILGEDQILGQVKDAHEFAKEHLCCGKYLNTLFRISVTGAKKVKTETLLSKTPVSAATIAIKQCQNILGTLNNKNILIIGASGKTGSIVLKDLLSLDGVNIYATSRTHDGIINHIDGAITVDYDKRYDNLDMYDAVISATSSPHIVLEKSRTKNAIKTCKKRVFIDLAVPRDIEIFEDEYTVYKNIDDLTEIADNNNRIKQQEIMKAEKILQKYIDEFRIWKLFSESETLFKSAENKIENESEKNTFRHKIYNLKSDNNYAKFSEFIILLREKLT</sequence>
<dbReference type="Pfam" id="PF05201">
    <property type="entry name" value="GlutR_N"/>
    <property type="match status" value="1"/>
</dbReference>
<dbReference type="Gene3D" id="3.40.50.720">
    <property type="entry name" value="NAD(P)-binding Rossmann-like Domain"/>
    <property type="match status" value="1"/>
</dbReference>
<dbReference type="HAMAP" id="MF_00087">
    <property type="entry name" value="Glu_tRNA_reductase"/>
    <property type="match status" value="1"/>
</dbReference>
<evidence type="ECO:0000256" key="4">
    <source>
        <dbReference type="HAMAP-Rule" id="MF_00087"/>
    </source>
</evidence>
<comment type="miscellaneous">
    <text evidence="4">During catalysis, the active site Cys acts as a nucleophile attacking the alpha-carbonyl group of tRNA-bound glutamate with the formation of a thioester intermediate between enzyme and glutamate, and the concomitant release of tRNA(Glu). The thioester intermediate is finally reduced by direct hydride transfer from NADPH, to form the product GSA.</text>
</comment>